<dbReference type="GO" id="GO:0008270">
    <property type="term" value="F:zinc ion binding"/>
    <property type="evidence" value="ECO:0007669"/>
    <property type="project" value="UniProtKB-KW"/>
</dbReference>
<reference evidence="8 9" key="1">
    <citation type="submission" date="2018-06" db="EMBL/GenBank/DDBJ databases">
        <title>Comparative genomics reveals the genomic features of Rhizophagus irregularis, R. cerebriforme, R. diaphanum and Gigaspora rosea, and their symbiotic lifestyle signature.</title>
        <authorList>
            <person name="Morin E."/>
            <person name="San Clemente H."/>
            <person name="Chen E.C.H."/>
            <person name="De La Providencia I."/>
            <person name="Hainaut M."/>
            <person name="Kuo A."/>
            <person name="Kohler A."/>
            <person name="Murat C."/>
            <person name="Tang N."/>
            <person name="Roy S."/>
            <person name="Loubradou J."/>
            <person name="Henrissat B."/>
            <person name="Grigoriev I.V."/>
            <person name="Corradi N."/>
            <person name="Roux C."/>
            <person name="Martin F.M."/>
        </authorList>
    </citation>
    <scope>NUCLEOTIDE SEQUENCE [LARGE SCALE GENOMIC DNA]</scope>
    <source>
        <strain evidence="8 9">DAOM 227022</strain>
    </source>
</reference>
<evidence type="ECO:0000313" key="9">
    <source>
        <dbReference type="Proteomes" id="UP000265703"/>
    </source>
</evidence>
<dbReference type="CDD" id="cd00202">
    <property type="entry name" value="ZnF_GATA"/>
    <property type="match status" value="1"/>
</dbReference>
<dbReference type="STRING" id="658196.A0A397TCG1"/>
<dbReference type="GO" id="GO:0005634">
    <property type="term" value="C:nucleus"/>
    <property type="evidence" value="ECO:0007669"/>
    <property type="project" value="UniProtKB-SubCell"/>
</dbReference>
<name>A0A397TCG1_9GLOM</name>
<sequence>MSQINSEFTKYNDQVPVCEEWMYDLTLEDFVMAGLIPIDTAISLIEQWELENKIAATVNYHPQILEILTDPNVSAKKVCVNCNINKSPAWRRDNHGKLLCNACGLYFKQHGNNRPVEHMQQGALRYKQPRK</sequence>
<dbReference type="GO" id="GO:0045944">
    <property type="term" value="P:positive regulation of transcription by RNA polymerase II"/>
    <property type="evidence" value="ECO:0007669"/>
    <property type="project" value="TreeGrafter"/>
</dbReference>
<dbReference type="OrthoDB" id="515401at2759"/>
<accession>A0A397TCG1</accession>
<evidence type="ECO:0000256" key="3">
    <source>
        <dbReference type="ARBA" id="ARBA00022771"/>
    </source>
</evidence>
<proteinExistence type="predicted"/>
<evidence type="ECO:0000256" key="4">
    <source>
        <dbReference type="ARBA" id="ARBA00022833"/>
    </source>
</evidence>
<keyword evidence="5" id="KW-0539">Nucleus</keyword>
<evidence type="ECO:0000256" key="2">
    <source>
        <dbReference type="ARBA" id="ARBA00022723"/>
    </source>
</evidence>
<evidence type="ECO:0000256" key="5">
    <source>
        <dbReference type="ARBA" id="ARBA00023242"/>
    </source>
</evidence>
<dbReference type="Proteomes" id="UP000265703">
    <property type="component" value="Unassembled WGS sequence"/>
</dbReference>
<dbReference type="InterPro" id="IPR039355">
    <property type="entry name" value="Transcription_factor_GATA"/>
</dbReference>
<keyword evidence="4" id="KW-0862">Zinc</keyword>
<evidence type="ECO:0000256" key="1">
    <source>
        <dbReference type="ARBA" id="ARBA00004123"/>
    </source>
</evidence>
<dbReference type="GO" id="GO:0000978">
    <property type="term" value="F:RNA polymerase II cis-regulatory region sequence-specific DNA binding"/>
    <property type="evidence" value="ECO:0007669"/>
    <property type="project" value="TreeGrafter"/>
</dbReference>
<dbReference type="AlphaFoldDB" id="A0A397TCG1"/>
<dbReference type="PANTHER" id="PTHR10071:SF281">
    <property type="entry name" value="BOX A-BINDING FACTOR-RELATED"/>
    <property type="match status" value="1"/>
</dbReference>
<dbReference type="PROSITE" id="PS00344">
    <property type="entry name" value="GATA_ZN_FINGER_1"/>
    <property type="match status" value="1"/>
</dbReference>
<dbReference type="PANTHER" id="PTHR10071">
    <property type="entry name" value="TRANSCRIPTION FACTOR GATA FAMILY MEMBER"/>
    <property type="match status" value="1"/>
</dbReference>
<dbReference type="SUPFAM" id="SSF57716">
    <property type="entry name" value="Glucocorticoid receptor-like (DNA-binding domain)"/>
    <property type="match status" value="1"/>
</dbReference>
<gene>
    <name evidence="8" type="ORF">C1645_764661</name>
</gene>
<dbReference type="GO" id="GO:0000122">
    <property type="term" value="P:negative regulation of transcription by RNA polymerase II"/>
    <property type="evidence" value="ECO:0007669"/>
    <property type="project" value="TreeGrafter"/>
</dbReference>
<keyword evidence="2" id="KW-0479">Metal-binding</keyword>
<evidence type="ECO:0000313" key="8">
    <source>
        <dbReference type="EMBL" id="RIA92574.1"/>
    </source>
</evidence>
<dbReference type="InterPro" id="IPR013088">
    <property type="entry name" value="Znf_NHR/GATA"/>
</dbReference>
<evidence type="ECO:0000256" key="6">
    <source>
        <dbReference type="PROSITE-ProRule" id="PRU00094"/>
    </source>
</evidence>
<comment type="subcellular location">
    <subcellularLocation>
        <location evidence="1">Nucleus</location>
    </subcellularLocation>
</comment>
<organism evidence="8 9">
    <name type="scientific">Glomus cerebriforme</name>
    <dbReference type="NCBI Taxonomy" id="658196"/>
    <lineage>
        <taxon>Eukaryota</taxon>
        <taxon>Fungi</taxon>
        <taxon>Fungi incertae sedis</taxon>
        <taxon>Mucoromycota</taxon>
        <taxon>Glomeromycotina</taxon>
        <taxon>Glomeromycetes</taxon>
        <taxon>Glomerales</taxon>
        <taxon>Glomeraceae</taxon>
        <taxon>Glomus</taxon>
    </lineage>
</organism>
<dbReference type="InterPro" id="IPR000679">
    <property type="entry name" value="Znf_GATA"/>
</dbReference>
<dbReference type="GO" id="GO:0000981">
    <property type="term" value="F:DNA-binding transcription factor activity, RNA polymerase II-specific"/>
    <property type="evidence" value="ECO:0007669"/>
    <property type="project" value="TreeGrafter"/>
</dbReference>
<protein>
    <recommendedName>
        <fullName evidence="7">GATA-type domain-containing protein</fullName>
    </recommendedName>
</protein>
<comment type="caution">
    <text evidence="8">The sequence shown here is derived from an EMBL/GenBank/DDBJ whole genome shotgun (WGS) entry which is preliminary data.</text>
</comment>
<dbReference type="PROSITE" id="PS50114">
    <property type="entry name" value="GATA_ZN_FINGER_2"/>
    <property type="match status" value="1"/>
</dbReference>
<feature type="domain" description="GATA-type" evidence="7">
    <location>
        <begin position="73"/>
        <end position="127"/>
    </location>
</feature>
<dbReference type="Pfam" id="PF00320">
    <property type="entry name" value="GATA"/>
    <property type="match status" value="1"/>
</dbReference>
<keyword evidence="3 6" id="KW-0863">Zinc-finger</keyword>
<dbReference type="EMBL" id="QKYT01000123">
    <property type="protein sequence ID" value="RIA92574.1"/>
    <property type="molecule type" value="Genomic_DNA"/>
</dbReference>
<dbReference type="Gene3D" id="3.30.50.10">
    <property type="entry name" value="Erythroid Transcription Factor GATA-1, subunit A"/>
    <property type="match status" value="1"/>
</dbReference>
<dbReference type="SMART" id="SM00401">
    <property type="entry name" value="ZnF_GATA"/>
    <property type="match status" value="1"/>
</dbReference>
<evidence type="ECO:0000259" key="7">
    <source>
        <dbReference type="PROSITE" id="PS50114"/>
    </source>
</evidence>
<keyword evidence="9" id="KW-1185">Reference proteome</keyword>
<dbReference type="PRINTS" id="PR00619">
    <property type="entry name" value="GATAZNFINGER"/>
</dbReference>